<dbReference type="RefSeq" id="XP_025362922.1">
    <property type="nucleotide sequence ID" value="XM_025504128.1"/>
</dbReference>
<comment type="subcellular location">
    <subcellularLocation>
        <location evidence="1 6">Membrane</location>
        <topology evidence="1 6">Multi-pass membrane protein</topology>
    </subcellularLocation>
</comment>
<evidence type="ECO:0000313" key="7">
    <source>
        <dbReference type="EMBL" id="PWN28310.1"/>
    </source>
</evidence>
<dbReference type="Pfam" id="PF06963">
    <property type="entry name" value="FPN1"/>
    <property type="match status" value="2"/>
</dbReference>
<feature type="transmembrane region" description="Helical" evidence="6">
    <location>
        <begin position="314"/>
        <end position="337"/>
    </location>
</feature>
<keyword evidence="2 6" id="KW-0813">Transport</keyword>
<feature type="transmembrane region" description="Helical" evidence="6">
    <location>
        <begin position="163"/>
        <end position="181"/>
    </location>
</feature>
<evidence type="ECO:0000256" key="3">
    <source>
        <dbReference type="ARBA" id="ARBA00022692"/>
    </source>
</evidence>
<evidence type="ECO:0000256" key="2">
    <source>
        <dbReference type="ARBA" id="ARBA00022448"/>
    </source>
</evidence>
<proteinExistence type="inferred from homology"/>
<feature type="transmembrane region" description="Helical" evidence="6">
    <location>
        <begin position="30"/>
        <end position="57"/>
    </location>
</feature>
<dbReference type="STRING" id="1569628.A0A316USQ4"/>
<protein>
    <recommendedName>
        <fullName evidence="6">Solute carrier family 40 member</fullName>
    </recommendedName>
</protein>
<feature type="transmembrane region" description="Helical" evidence="6">
    <location>
        <begin position="358"/>
        <end position="384"/>
    </location>
</feature>
<evidence type="ECO:0000256" key="5">
    <source>
        <dbReference type="ARBA" id="ARBA00023136"/>
    </source>
</evidence>
<dbReference type="AlphaFoldDB" id="A0A316USQ4"/>
<accession>A0A316USQ4</accession>
<dbReference type="EMBL" id="KZ819665">
    <property type="protein sequence ID" value="PWN28310.1"/>
    <property type="molecule type" value="Genomic_DNA"/>
</dbReference>
<feature type="transmembrane region" description="Helical" evidence="6">
    <location>
        <begin position="78"/>
        <end position="99"/>
    </location>
</feature>
<feature type="non-terminal residue" evidence="7">
    <location>
        <position position="486"/>
    </location>
</feature>
<feature type="transmembrane region" description="Helical" evidence="6">
    <location>
        <begin position="111"/>
        <end position="135"/>
    </location>
</feature>
<keyword evidence="4 6" id="KW-1133">Transmembrane helix</keyword>
<keyword evidence="8" id="KW-1185">Reference proteome</keyword>
<evidence type="ECO:0000256" key="6">
    <source>
        <dbReference type="RuleBase" id="RU365065"/>
    </source>
</evidence>
<dbReference type="PANTHER" id="PTHR11660">
    <property type="entry name" value="SOLUTE CARRIER FAMILY 40 MEMBER"/>
    <property type="match status" value="1"/>
</dbReference>
<dbReference type="InterPro" id="IPR009716">
    <property type="entry name" value="Ferroportin-1"/>
</dbReference>
<feature type="non-terminal residue" evidence="7">
    <location>
        <position position="1"/>
    </location>
</feature>
<comment type="similarity">
    <text evidence="6">Belongs to the ferroportin (FP) (TC 2.A.100) family. SLC40A subfamily.</text>
</comment>
<comment type="function">
    <text evidence="6">May be involved in iron transport and iron homeostasis.</text>
</comment>
<comment type="caution">
    <text evidence="6">Lacks conserved residue(s) required for the propagation of feature annotation.</text>
</comment>
<feature type="transmembrane region" description="Helical" evidence="6">
    <location>
        <begin position="187"/>
        <end position="208"/>
    </location>
</feature>
<dbReference type="GO" id="GO:0005381">
    <property type="term" value="F:iron ion transmembrane transporter activity"/>
    <property type="evidence" value="ECO:0007669"/>
    <property type="project" value="UniProtKB-UniRule"/>
</dbReference>
<reference evidence="7 8" key="1">
    <citation type="journal article" date="2018" name="Mol. Biol. Evol.">
        <title>Broad Genomic Sampling Reveals a Smut Pathogenic Ancestry of the Fungal Clade Ustilaginomycotina.</title>
        <authorList>
            <person name="Kijpornyongpan T."/>
            <person name="Mondo S.J."/>
            <person name="Barry K."/>
            <person name="Sandor L."/>
            <person name="Lee J."/>
            <person name="Lipzen A."/>
            <person name="Pangilinan J."/>
            <person name="LaButti K."/>
            <person name="Hainaut M."/>
            <person name="Henrissat B."/>
            <person name="Grigoriev I.V."/>
            <person name="Spatafora J.W."/>
            <person name="Aime M.C."/>
        </authorList>
    </citation>
    <scope>NUCLEOTIDE SEQUENCE [LARGE SCALE GENOMIC DNA]</scope>
    <source>
        <strain evidence="7 8">MCA 5214</strain>
    </source>
</reference>
<feature type="transmembrane region" description="Helical" evidence="6">
    <location>
        <begin position="445"/>
        <end position="464"/>
    </location>
</feature>
<name>A0A316USQ4_9BASI</name>
<feature type="transmembrane region" description="Helical" evidence="6">
    <location>
        <begin position="252"/>
        <end position="274"/>
    </location>
</feature>
<evidence type="ECO:0000313" key="8">
    <source>
        <dbReference type="Proteomes" id="UP000245884"/>
    </source>
</evidence>
<keyword evidence="3 6" id="KW-0812">Transmembrane</keyword>
<dbReference type="GO" id="GO:0016020">
    <property type="term" value="C:membrane"/>
    <property type="evidence" value="ECO:0007669"/>
    <property type="project" value="UniProtKB-SubCell"/>
</dbReference>
<dbReference type="GeneID" id="37025951"/>
<gene>
    <name evidence="7" type="ORF">BDZ90DRAFT_212048</name>
</gene>
<sequence>NLDRIALICLAVQHASSSWGYRCAEFAFPLYFVALFPATLLPASIYGLLLLLASLFLSPLLGSWIDATKHRRLTVVRTLIVAQKTTVAISYAGFISLLMTGSDSIVSHTRWGSFAALTACGALVVLSNTGLTVAIERDWVSTIAEGHPPHLTRLNTIIRRIDLLSKLLAPLFVSLLTSTAGDGISAVVLLATNGMTLVFELIWIGVVYQRFAERLSYPAPDANGNHMRFGGRTPLASLRQCWPSFKNKTRTFLALPTLPTTIALALLYTSVLSFDSTFLTYLKQPHAAASGIVAKTNGIIIAHSGGSTISYTDAFISGMRGLCVVMGLAGTFIMPCLERRIGLIRTGSWSLAQETLSLVPTVTCLYIGVGLGWNTALLFTGLALSRIGLWSYDLTQLSILQNSLYGNANANFHFAMQQSLINLFDLSHFVLTLVWSKPDDFRKPATVSLGLLGAAWFVYILGYARKQRGHLLHLEGWQRLLPGKER</sequence>
<dbReference type="Proteomes" id="UP000245884">
    <property type="component" value="Unassembled WGS sequence"/>
</dbReference>
<evidence type="ECO:0000256" key="4">
    <source>
        <dbReference type="ARBA" id="ARBA00022989"/>
    </source>
</evidence>
<dbReference type="PANTHER" id="PTHR11660:SF57">
    <property type="entry name" value="SOLUTE CARRIER FAMILY 40 MEMBER"/>
    <property type="match status" value="1"/>
</dbReference>
<keyword evidence="5 6" id="KW-0472">Membrane</keyword>
<keyword evidence="6" id="KW-0406">Ion transport</keyword>
<dbReference type="OrthoDB" id="648861at2759"/>
<evidence type="ECO:0000256" key="1">
    <source>
        <dbReference type="ARBA" id="ARBA00004141"/>
    </source>
</evidence>
<organism evidence="7 8">
    <name type="scientific">Jaminaea rosea</name>
    <dbReference type="NCBI Taxonomy" id="1569628"/>
    <lineage>
        <taxon>Eukaryota</taxon>
        <taxon>Fungi</taxon>
        <taxon>Dikarya</taxon>
        <taxon>Basidiomycota</taxon>
        <taxon>Ustilaginomycotina</taxon>
        <taxon>Exobasidiomycetes</taxon>
        <taxon>Microstromatales</taxon>
        <taxon>Microstromatales incertae sedis</taxon>
        <taxon>Jaminaea</taxon>
    </lineage>
</organism>